<dbReference type="HOGENOM" id="CLU_033975_5_0_11"/>
<dbReference type="eggNOG" id="COG1804">
    <property type="taxonomic scope" value="Bacteria"/>
</dbReference>
<dbReference type="PANTHER" id="PTHR48228:SF5">
    <property type="entry name" value="ALPHA-METHYLACYL-COA RACEMASE"/>
    <property type="match status" value="1"/>
</dbReference>
<dbReference type="InParanoid" id="C8XBB6"/>
<sequence length="385" mass="39652">MAGPLAGLRVVELGGIGPVPHAGMVLADLGADVVRIQRPGGGLDTGPPDRDVLLRGCRLRSADLSTPAGVADVLAEIAAADVLVEGFRPGVAERLGVGPEVCLARRPELIYCRLTGWGQDGPWAGRVGHDINYLALTGTLDALGAAGGPPQLPANLVADFGGGSMLAVVGILAALYERARSGRGQVIDAAMVDGVELLSQLMWSMRGQGWWPGERGTNLLDGGAPFYAVYPCADGRYVAVGALEPPFYAALLAGLGLADADLPAQLDQSGWPGLRRAIGQAFASAPRAHWLGVFDGTDACVTPVLTAAEAARHPHLLARGTLVEVDGIVQAAPAPRFSRTPADPVHPPASDTSRPALGDTHPAPPSRRADQLGAKPDQSDPVSPS</sequence>
<evidence type="ECO:0000256" key="1">
    <source>
        <dbReference type="SAM" id="MobiDB-lite"/>
    </source>
</evidence>
<dbReference type="Proteomes" id="UP000002218">
    <property type="component" value="Chromosome"/>
</dbReference>
<evidence type="ECO:0000313" key="2">
    <source>
        <dbReference type="EMBL" id="ACV77378.1"/>
    </source>
</evidence>
<dbReference type="SUPFAM" id="SSF89796">
    <property type="entry name" value="CoA-transferase family III (CaiB/BaiF)"/>
    <property type="match status" value="1"/>
</dbReference>
<name>C8XBB6_NAKMY</name>
<dbReference type="KEGG" id="nml:Namu_0969"/>
<proteinExistence type="predicted"/>
<dbReference type="Pfam" id="PF02515">
    <property type="entry name" value="CoA_transf_3"/>
    <property type="match status" value="1"/>
</dbReference>
<accession>C8XBB6</accession>
<dbReference type="STRING" id="479431.Namu_0969"/>
<dbReference type="EMBL" id="CP001737">
    <property type="protein sequence ID" value="ACV77378.1"/>
    <property type="molecule type" value="Genomic_DNA"/>
</dbReference>
<dbReference type="PANTHER" id="PTHR48228">
    <property type="entry name" value="SUCCINYL-COA--D-CITRAMALATE COA-TRANSFERASE"/>
    <property type="match status" value="1"/>
</dbReference>
<dbReference type="InterPro" id="IPR050509">
    <property type="entry name" value="CoA-transferase_III"/>
</dbReference>
<keyword evidence="3" id="KW-1185">Reference proteome</keyword>
<dbReference type="OrthoDB" id="9797653at2"/>
<dbReference type="FunCoup" id="C8XBB6">
    <property type="interactions" value="72"/>
</dbReference>
<dbReference type="GO" id="GO:0003824">
    <property type="term" value="F:catalytic activity"/>
    <property type="evidence" value="ECO:0007669"/>
    <property type="project" value="InterPro"/>
</dbReference>
<dbReference type="InterPro" id="IPR044855">
    <property type="entry name" value="CoA-Trfase_III_dom3_sf"/>
</dbReference>
<gene>
    <name evidence="2" type="ordered locus">Namu_0969</name>
</gene>
<feature type="region of interest" description="Disordered" evidence="1">
    <location>
        <begin position="334"/>
        <end position="385"/>
    </location>
</feature>
<dbReference type="AlphaFoldDB" id="C8XBB6"/>
<reference evidence="3" key="1">
    <citation type="submission" date="2009-09" db="EMBL/GenBank/DDBJ databases">
        <title>The complete genome of Nakamurella multipartita DSM 44233.</title>
        <authorList>
            <consortium name="US DOE Joint Genome Institute (JGI-PGF)"/>
            <person name="Lucas S."/>
            <person name="Copeland A."/>
            <person name="Lapidus A."/>
            <person name="Glavina del Rio T."/>
            <person name="Dalin E."/>
            <person name="Tice H."/>
            <person name="Bruce D."/>
            <person name="Goodwin L."/>
            <person name="Pitluck S."/>
            <person name="Kyrpides N."/>
            <person name="Mavromatis K."/>
            <person name="Ivanova N."/>
            <person name="Ovchinnikova G."/>
            <person name="Sims D."/>
            <person name="Meincke L."/>
            <person name="Brettin T."/>
            <person name="Detter J.C."/>
            <person name="Han C."/>
            <person name="Larimer F."/>
            <person name="Land M."/>
            <person name="Hauser L."/>
            <person name="Markowitz V."/>
            <person name="Cheng J.-F."/>
            <person name="Hugenholtz P."/>
            <person name="Woyke T."/>
            <person name="Wu D."/>
            <person name="Klenk H.-P."/>
            <person name="Eisen J.A."/>
        </authorList>
    </citation>
    <scope>NUCLEOTIDE SEQUENCE [LARGE SCALE GENOMIC DNA]</scope>
    <source>
        <strain evidence="3">ATCC 700099 / DSM 44233 / CIP 104796 / JCM 9543 / NBRC 105858 / Y-104</strain>
    </source>
</reference>
<protein>
    <submittedName>
        <fullName evidence="2">L-carnitine dehydratase/bile acid-inducible protein F</fullName>
    </submittedName>
</protein>
<dbReference type="Gene3D" id="3.40.50.10540">
    <property type="entry name" value="Crotonobetainyl-coa:carnitine coa-transferase, domain 1"/>
    <property type="match status" value="1"/>
</dbReference>
<reference evidence="2 3" key="2">
    <citation type="journal article" date="2010" name="Stand. Genomic Sci.">
        <title>Complete genome sequence of Nakamurella multipartita type strain (Y-104).</title>
        <authorList>
            <person name="Tice H."/>
            <person name="Mayilraj S."/>
            <person name="Sims D."/>
            <person name="Lapidus A."/>
            <person name="Nolan M."/>
            <person name="Lucas S."/>
            <person name="Glavina Del Rio T."/>
            <person name="Copeland A."/>
            <person name="Cheng J.F."/>
            <person name="Meincke L."/>
            <person name="Bruce D."/>
            <person name="Goodwin L."/>
            <person name="Pitluck S."/>
            <person name="Ivanova N."/>
            <person name="Mavromatis K."/>
            <person name="Ovchinnikova G."/>
            <person name="Pati A."/>
            <person name="Chen A."/>
            <person name="Palaniappan K."/>
            <person name="Land M."/>
            <person name="Hauser L."/>
            <person name="Chang Y.J."/>
            <person name="Jeffries C.D."/>
            <person name="Detter J.C."/>
            <person name="Brettin T."/>
            <person name="Rohde M."/>
            <person name="Goker M."/>
            <person name="Bristow J."/>
            <person name="Eisen J.A."/>
            <person name="Markowitz V."/>
            <person name="Hugenholtz P."/>
            <person name="Kyrpides N.C."/>
            <person name="Klenk H.P."/>
            <person name="Chen F."/>
        </authorList>
    </citation>
    <scope>NUCLEOTIDE SEQUENCE [LARGE SCALE GENOMIC DNA]</scope>
    <source>
        <strain evidence="3">ATCC 700099 / DSM 44233 / CIP 104796 / JCM 9543 / NBRC 105858 / Y-104</strain>
    </source>
</reference>
<dbReference type="InterPro" id="IPR023606">
    <property type="entry name" value="CoA-Trfase_III_dom_1_sf"/>
</dbReference>
<organism evidence="2 3">
    <name type="scientific">Nakamurella multipartita (strain ATCC 700099 / DSM 44233 / CIP 104796 / JCM 9543 / NBRC 105858 / Y-104)</name>
    <name type="common">Microsphaera multipartita</name>
    <dbReference type="NCBI Taxonomy" id="479431"/>
    <lineage>
        <taxon>Bacteria</taxon>
        <taxon>Bacillati</taxon>
        <taxon>Actinomycetota</taxon>
        <taxon>Actinomycetes</taxon>
        <taxon>Nakamurellales</taxon>
        <taxon>Nakamurellaceae</taxon>
        <taxon>Nakamurella</taxon>
    </lineage>
</organism>
<evidence type="ECO:0000313" key="3">
    <source>
        <dbReference type="Proteomes" id="UP000002218"/>
    </source>
</evidence>
<dbReference type="RefSeq" id="WP_015746292.1">
    <property type="nucleotide sequence ID" value="NC_013235.1"/>
</dbReference>
<dbReference type="InterPro" id="IPR003673">
    <property type="entry name" value="CoA-Trfase_fam_III"/>
</dbReference>
<dbReference type="Gene3D" id="3.30.1540.10">
    <property type="entry name" value="formyl-coa transferase, domain 3"/>
    <property type="match status" value="1"/>
</dbReference>